<dbReference type="FunCoup" id="A0A7M7HNK3">
    <property type="interactions" value="650"/>
</dbReference>
<reference evidence="14" key="1">
    <citation type="submission" date="2015-02" db="EMBL/GenBank/DDBJ databases">
        <title>Genome sequencing for Strongylocentrotus purpuratus.</title>
        <authorList>
            <person name="Murali S."/>
            <person name="Liu Y."/>
            <person name="Vee V."/>
            <person name="English A."/>
            <person name="Wang M."/>
            <person name="Skinner E."/>
            <person name="Han Y."/>
            <person name="Muzny D.M."/>
            <person name="Worley K.C."/>
            <person name="Gibbs R.A."/>
        </authorList>
    </citation>
    <scope>NUCLEOTIDE SEQUENCE</scope>
</reference>
<dbReference type="InParanoid" id="A0A7M7HNK3"/>
<dbReference type="PANTHER" id="PTHR11954">
    <property type="entry name" value="D-DOPACHROME DECARBOXYLASE"/>
    <property type="match status" value="1"/>
</dbReference>
<dbReference type="PANTHER" id="PTHR11954:SF6">
    <property type="entry name" value="MACROPHAGE MIGRATION INHIBITORY FACTOR"/>
    <property type="match status" value="1"/>
</dbReference>
<dbReference type="GO" id="GO:0005615">
    <property type="term" value="C:extracellular space"/>
    <property type="evidence" value="ECO:0000318"/>
    <property type="project" value="GO_Central"/>
</dbReference>
<comment type="similarity">
    <text evidence="2">Belongs to the MIF family.</text>
</comment>
<name>A0A7M7HNK3_STRPU</name>
<evidence type="ECO:0000256" key="5">
    <source>
        <dbReference type="ARBA" id="ARBA00023235"/>
    </source>
</evidence>
<evidence type="ECO:0000256" key="12">
    <source>
        <dbReference type="ARBA" id="ARBA00042730"/>
    </source>
</evidence>
<sequence length="114" mass="12487">MPLLQIFTNVKETDLPAGFFADLSSVFQKAIGKPQKYICIHLAPNQMMSFEGTTAPTAVANVVSIGQLGVQENKVITQIITAELAKVGVKADRMYVVFREMTDQDVGYNNTTFA</sequence>
<comment type="catalytic activity">
    <reaction evidence="7">
        <text>L-dopachrome = 5,6-dihydroxyindole-2-carboxylate</text>
        <dbReference type="Rhea" id="RHEA:13041"/>
        <dbReference type="ChEBI" id="CHEBI:16875"/>
        <dbReference type="ChEBI" id="CHEBI:57509"/>
        <dbReference type="EC" id="5.3.3.12"/>
    </reaction>
</comment>
<keyword evidence="3" id="KW-0202">Cytokine</keyword>
<evidence type="ECO:0000313" key="14">
    <source>
        <dbReference type="Proteomes" id="UP000007110"/>
    </source>
</evidence>
<dbReference type="KEGG" id="spu:105444560"/>
<organism evidence="13 14">
    <name type="scientific">Strongylocentrotus purpuratus</name>
    <name type="common">Purple sea urchin</name>
    <dbReference type="NCBI Taxonomy" id="7668"/>
    <lineage>
        <taxon>Eukaryota</taxon>
        <taxon>Metazoa</taxon>
        <taxon>Echinodermata</taxon>
        <taxon>Eleutherozoa</taxon>
        <taxon>Echinozoa</taxon>
        <taxon>Echinoidea</taxon>
        <taxon>Euechinoidea</taxon>
        <taxon>Echinacea</taxon>
        <taxon>Camarodonta</taxon>
        <taxon>Echinidea</taxon>
        <taxon>Strongylocentrotidae</taxon>
        <taxon>Strongylocentrotus</taxon>
    </lineage>
</organism>
<accession>A0A7M7HNK3</accession>
<evidence type="ECO:0000313" key="13">
    <source>
        <dbReference type="EnsemblMetazoa" id="XP_011677225"/>
    </source>
</evidence>
<evidence type="ECO:0000256" key="10">
    <source>
        <dbReference type="ARBA" id="ARBA00041631"/>
    </source>
</evidence>
<keyword evidence="4" id="KW-0964">Secreted</keyword>
<evidence type="ECO:0000256" key="1">
    <source>
        <dbReference type="ARBA" id="ARBA00004613"/>
    </source>
</evidence>
<dbReference type="AlphaFoldDB" id="A0A7M7HNK3"/>
<protein>
    <recommendedName>
        <fullName evidence="12">L-dopachrome isomerase</fullName>
        <ecNumber evidence="9">5.3.2.1</ecNumber>
        <ecNumber evidence="8">5.3.3.12</ecNumber>
    </recommendedName>
    <alternativeName>
        <fullName evidence="10">L-dopachrome tautomerase</fullName>
    </alternativeName>
    <alternativeName>
        <fullName evidence="11">Phenylpyruvate tautomerase</fullName>
    </alternativeName>
</protein>
<dbReference type="EC" id="5.3.2.1" evidence="9"/>
<dbReference type="SUPFAM" id="SSF55331">
    <property type="entry name" value="Tautomerase/MIF"/>
    <property type="match status" value="1"/>
</dbReference>
<keyword evidence="14" id="KW-1185">Reference proteome</keyword>
<dbReference type="RefSeq" id="XP_011677225.2">
    <property type="nucleotide sequence ID" value="XM_011678923.2"/>
</dbReference>
<evidence type="ECO:0000256" key="2">
    <source>
        <dbReference type="ARBA" id="ARBA00005851"/>
    </source>
</evidence>
<dbReference type="InterPro" id="IPR001398">
    <property type="entry name" value="Macrophage_inhib_fac"/>
</dbReference>
<dbReference type="EnsemblMetazoa" id="XM_011678923">
    <property type="protein sequence ID" value="XP_011677225"/>
    <property type="gene ID" value="LOC105444560"/>
</dbReference>
<comment type="subcellular location">
    <subcellularLocation>
        <location evidence="1">Secreted</location>
    </subcellularLocation>
</comment>
<evidence type="ECO:0000256" key="7">
    <source>
        <dbReference type="ARBA" id="ARBA00036823"/>
    </source>
</evidence>
<dbReference type="InterPro" id="IPR014347">
    <property type="entry name" value="Tautomerase/MIF_sf"/>
</dbReference>
<evidence type="ECO:0000256" key="6">
    <source>
        <dbReference type="ARBA" id="ARBA00036735"/>
    </source>
</evidence>
<dbReference type="GO" id="GO:0004167">
    <property type="term" value="F:dopachrome isomerase activity"/>
    <property type="evidence" value="ECO:0007669"/>
    <property type="project" value="UniProtKB-EC"/>
</dbReference>
<evidence type="ECO:0000256" key="8">
    <source>
        <dbReference type="ARBA" id="ARBA00038932"/>
    </source>
</evidence>
<dbReference type="OrthoDB" id="255819at2759"/>
<dbReference type="EC" id="5.3.3.12" evidence="8"/>
<reference evidence="13" key="2">
    <citation type="submission" date="2021-01" db="UniProtKB">
        <authorList>
            <consortium name="EnsemblMetazoa"/>
        </authorList>
    </citation>
    <scope>IDENTIFICATION</scope>
</reference>
<dbReference type="Pfam" id="PF01187">
    <property type="entry name" value="MIF"/>
    <property type="match status" value="1"/>
</dbReference>
<evidence type="ECO:0000256" key="3">
    <source>
        <dbReference type="ARBA" id="ARBA00022514"/>
    </source>
</evidence>
<dbReference type="Proteomes" id="UP000007110">
    <property type="component" value="Unassembled WGS sequence"/>
</dbReference>
<proteinExistence type="inferred from homology"/>
<evidence type="ECO:0000256" key="9">
    <source>
        <dbReference type="ARBA" id="ARBA00039086"/>
    </source>
</evidence>
<dbReference type="GO" id="GO:0050178">
    <property type="term" value="F:phenylpyruvate tautomerase activity"/>
    <property type="evidence" value="ECO:0000318"/>
    <property type="project" value="GO_Central"/>
</dbReference>
<comment type="catalytic activity">
    <reaction evidence="6">
        <text>3-phenylpyruvate = enol-phenylpyruvate</text>
        <dbReference type="Rhea" id="RHEA:17097"/>
        <dbReference type="ChEBI" id="CHEBI:16815"/>
        <dbReference type="ChEBI" id="CHEBI:18005"/>
        <dbReference type="EC" id="5.3.2.1"/>
    </reaction>
</comment>
<dbReference type="Gene3D" id="3.30.429.10">
    <property type="entry name" value="Macrophage Migration Inhibitory Factor"/>
    <property type="match status" value="1"/>
</dbReference>
<keyword evidence="5" id="KW-0413">Isomerase</keyword>
<dbReference type="GO" id="GO:0005125">
    <property type="term" value="F:cytokine activity"/>
    <property type="evidence" value="ECO:0000318"/>
    <property type="project" value="GO_Central"/>
</dbReference>
<evidence type="ECO:0000256" key="11">
    <source>
        <dbReference type="ARBA" id="ARBA00041912"/>
    </source>
</evidence>
<dbReference type="GeneID" id="105444560"/>
<evidence type="ECO:0000256" key="4">
    <source>
        <dbReference type="ARBA" id="ARBA00022525"/>
    </source>
</evidence>
<dbReference type="OMA" id="CELITNI"/>